<proteinExistence type="predicted"/>
<dbReference type="SMART" id="SM00100">
    <property type="entry name" value="cNMP"/>
    <property type="match status" value="2"/>
</dbReference>
<dbReference type="Proteomes" id="UP001162131">
    <property type="component" value="Unassembled WGS sequence"/>
</dbReference>
<dbReference type="EMBL" id="CAJZBQ010000053">
    <property type="protein sequence ID" value="CAG9331392.1"/>
    <property type="molecule type" value="Genomic_DNA"/>
</dbReference>
<name>A0AAU9K0Y8_9CILI</name>
<protein>
    <recommendedName>
        <fullName evidence="2">Cyclic nucleotide-binding domain-containing protein</fullName>
    </recommendedName>
</protein>
<dbReference type="InterPro" id="IPR000595">
    <property type="entry name" value="cNMP-bd_dom"/>
</dbReference>
<dbReference type="CDD" id="cd00038">
    <property type="entry name" value="CAP_ED"/>
    <property type="match status" value="1"/>
</dbReference>
<comment type="caution">
    <text evidence="3">The sequence shown here is derived from an EMBL/GenBank/DDBJ whole genome shotgun (WGS) entry which is preliminary data.</text>
</comment>
<dbReference type="InterPro" id="IPR014710">
    <property type="entry name" value="RmlC-like_jellyroll"/>
</dbReference>
<keyword evidence="4" id="KW-1185">Reference proteome</keyword>
<dbReference type="PROSITE" id="PS50042">
    <property type="entry name" value="CNMP_BINDING_3"/>
    <property type="match status" value="2"/>
</dbReference>
<reference evidence="3" key="1">
    <citation type="submission" date="2021-09" db="EMBL/GenBank/DDBJ databases">
        <authorList>
            <consortium name="AG Swart"/>
            <person name="Singh M."/>
            <person name="Singh A."/>
            <person name="Seah K."/>
            <person name="Emmerich C."/>
        </authorList>
    </citation>
    <scope>NUCLEOTIDE SEQUENCE</scope>
    <source>
        <strain evidence="3">ATCC30299</strain>
    </source>
</reference>
<dbReference type="Pfam" id="PF00027">
    <property type="entry name" value="cNMP_binding"/>
    <property type="match status" value="1"/>
</dbReference>
<evidence type="ECO:0000259" key="2">
    <source>
        <dbReference type="PROSITE" id="PS50042"/>
    </source>
</evidence>
<sequence>MKNSFSVASINSRNRLKRIEGREYPLSTRTPLSTFLGSPKHKPDTDIFREHIMSTSHMKSSSKVIELDQESPKENEITPSSTFPTVLSSKSSKIHPQLKLAKLMNQSSRLSTHYDTSTNTYLKTEIPTSQSFKGKPLVRLTTTHHNETFQNDSSHNPSQSVHNFGEIQSIHQTHEPNLMETYKFLESLDHRRSTSEVLLSAGLLYKNKQTNSSHKKAELMRQKTLCSSPNYTQIYSPIPDTYCLSLQCVEFLVKELEKPGNERDIETMYALTKHLKFFIQYKADIVKQMLRVGKYEFYNKGQMIFREGDVGRCLYVVLRGSIAVQQEPNRNGELPFIVNSRYDGEVIGEYAIVRGNINTANDKRTASCLAGETCHLIKITADDYMQAVRANIDIESKILNFLCSLGPFEHIPPIDLALLANTLNKESYGLDQVVLPANTVPRGMFIVYQGRVKITYPAKIAQYSQSRNKIWYKMSMKEFQLPRGSFFGQRVLAGDRTPARYSVVSASAQTSILAITPHEFSLLFTFKDETVKYLMSSPQFDLNVPYSFS</sequence>
<feature type="region of interest" description="Disordered" evidence="1">
    <location>
        <begin position="67"/>
        <end position="89"/>
    </location>
</feature>
<dbReference type="SUPFAM" id="SSF51206">
    <property type="entry name" value="cAMP-binding domain-like"/>
    <property type="match status" value="2"/>
</dbReference>
<dbReference type="InterPro" id="IPR018490">
    <property type="entry name" value="cNMP-bd_dom_sf"/>
</dbReference>
<dbReference type="AlphaFoldDB" id="A0AAU9K0Y8"/>
<dbReference type="PANTHER" id="PTHR23011">
    <property type="entry name" value="CYCLIC NUCLEOTIDE-BINDING DOMAIN CONTAINING PROTEIN"/>
    <property type="match status" value="1"/>
</dbReference>
<feature type="domain" description="Cyclic nucleotide-binding" evidence="2">
    <location>
        <begin position="277"/>
        <end position="400"/>
    </location>
</feature>
<feature type="compositionally biased region" description="Polar residues" evidence="1">
    <location>
        <begin position="77"/>
        <end position="89"/>
    </location>
</feature>
<organism evidence="3 4">
    <name type="scientific">Blepharisma stoltei</name>
    <dbReference type="NCBI Taxonomy" id="1481888"/>
    <lineage>
        <taxon>Eukaryota</taxon>
        <taxon>Sar</taxon>
        <taxon>Alveolata</taxon>
        <taxon>Ciliophora</taxon>
        <taxon>Postciliodesmatophora</taxon>
        <taxon>Heterotrichea</taxon>
        <taxon>Heterotrichida</taxon>
        <taxon>Blepharismidae</taxon>
        <taxon>Blepharisma</taxon>
    </lineage>
</organism>
<evidence type="ECO:0000313" key="3">
    <source>
        <dbReference type="EMBL" id="CAG9331392.1"/>
    </source>
</evidence>
<evidence type="ECO:0000313" key="4">
    <source>
        <dbReference type="Proteomes" id="UP001162131"/>
    </source>
</evidence>
<gene>
    <name evidence="3" type="ORF">BSTOLATCC_MIC53464</name>
</gene>
<dbReference type="PANTHER" id="PTHR23011:SF28">
    <property type="entry name" value="CYCLIC NUCLEOTIDE-BINDING DOMAIN CONTAINING PROTEIN"/>
    <property type="match status" value="1"/>
</dbReference>
<dbReference type="Gene3D" id="2.60.120.10">
    <property type="entry name" value="Jelly Rolls"/>
    <property type="match status" value="2"/>
</dbReference>
<evidence type="ECO:0000256" key="1">
    <source>
        <dbReference type="SAM" id="MobiDB-lite"/>
    </source>
</evidence>
<accession>A0AAU9K0Y8</accession>
<feature type="domain" description="Cyclic nucleotide-binding" evidence="2">
    <location>
        <begin position="407"/>
        <end position="524"/>
    </location>
</feature>